<dbReference type="SUPFAM" id="SSF46894">
    <property type="entry name" value="C-terminal effector domain of the bipartite response regulators"/>
    <property type="match status" value="1"/>
</dbReference>
<dbReference type="SMART" id="SM00421">
    <property type="entry name" value="HTH_LUXR"/>
    <property type="match status" value="1"/>
</dbReference>
<dbReference type="InterPro" id="IPR016032">
    <property type="entry name" value="Sig_transdc_resp-reg_C-effctor"/>
</dbReference>
<dbReference type="EMBL" id="JAEHOI010000002">
    <property type="protein sequence ID" value="MBK0421329.1"/>
    <property type="molecule type" value="Genomic_DNA"/>
</dbReference>
<evidence type="ECO:0000259" key="6">
    <source>
        <dbReference type="PROSITE" id="PS50043"/>
    </source>
</evidence>
<dbReference type="PROSITE" id="PS50110">
    <property type="entry name" value="RESPONSE_REGULATORY"/>
    <property type="match status" value="1"/>
</dbReference>
<dbReference type="InterPro" id="IPR011006">
    <property type="entry name" value="CheY-like_superfamily"/>
</dbReference>
<keyword evidence="3" id="KW-0238">DNA-binding</keyword>
<keyword evidence="9" id="KW-1185">Reference proteome</keyword>
<dbReference type="CDD" id="cd17535">
    <property type="entry name" value="REC_NarL-like"/>
    <property type="match status" value="1"/>
</dbReference>
<dbReference type="InterPro" id="IPR039420">
    <property type="entry name" value="WalR-like"/>
</dbReference>
<feature type="domain" description="HTH luxR-type" evidence="6">
    <location>
        <begin position="145"/>
        <end position="211"/>
    </location>
</feature>
<evidence type="ECO:0000313" key="9">
    <source>
        <dbReference type="Proteomes" id="UP000618733"/>
    </source>
</evidence>
<evidence type="ECO:0000256" key="5">
    <source>
        <dbReference type="PROSITE-ProRule" id="PRU00169"/>
    </source>
</evidence>
<comment type="caution">
    <text evidence="8">The sequence shown here is derived from an EMBL/GenBank/DDBJ whole genome shotgun (WGS) entry which is preliminary data.</text>
</comment>
<comment type="caution">
    <text evidence="5">Lacks conserved residue(s) required for the propagation of feature annotation.</text>
</comment>
<evidence type="ECO:0000256" key="2">
    <source>
        <dbReference type="ARBA" id="ARBA00023015"/>
    </source>
</evidence>
<dbReference type="GO" id="GO:0003677">
    <property type="term" value="F:DNA binding"/>
    <property type="evidence" value="ECO:0007669"/>
    <property type="project" value="UniProtKB-KW"/>
</dbReference>
<keyword evidence="4" id="KW-0804">Transcription</keyword>
<dbReference type="GO" id="GO:0006355">
    <property type="term" value="P:regulation of DNA-templated transcription"/>
    <property type="evidence" value="ECO:0007669"/>
    <property type="project" value="InterPro"/>
</dbReference>
<dbReference type="PANTHER" id="PTHR43214:SF24">
    <property type="entry name" value="TRANSCRIPTIONAL REGULATORY PROTEIN NARL-RELATED"/>
    <property type="match status" value="1"/>
</dbReference>
<accession>A0A934QDP6</accession>
<keyword evidence="1" id="KW-0597">Phosphoprotein</keyword>
<proteinExistence type="predicted"/>
<dbReference type="Pfam" id="PF00072">
    <property type="entry name" value="Response_reg"/>
    <property type="match status" value="1"/>
</dbReference>
<dbReference type="InterPro" id="IPR000792">
    <property type="entry name" value="Tscrpt_reg_LuxR_C"/>
</dbReference>
<dbReference type="Pfam" id="PF00196">
    <property type="entry name" value="GerE"/>
    <property type="match status" value="1"/>
</dbReference>
<dbReference type="AlphaFoldDB" id="A0A934QDP6"/>
<evidence type="ECO:0000259" key="7">
    <source>
        <dbReference type="PROSITE" id="PS50110"/>
    </source>
</evidence>
<keyword evidence="2" id="KW-0805">Transcription regulation</keyword>
<feature type="domain" description="Response regulatory" evidence="7">
    <location>
        <begin position="3"/>
        <end position="119"/>
    </location>
</feature>
<sequence>MIRLLIVDAERYARSGLRAMLEGQAELAVVGEAASGSEALSLARTERPDVVLLEIALPGRDAFAVTRALAAAERPIPVVVITATDSDERLFGAIDAGAVGLLRKNAAPAEIARAIRAAAAGHAAVASELTPRLLHEFARRRPISRPATPHTLSDREVDVVRALVTGEGTNTDIAERLGLTSGSVKGHLGRILPKLGLRTRTQLGVWAVRGGIEA</sequence>
<dbReference type="Gene3D" id="3.40.50.2300">
    <property type="match status" value="1"/>
</dbReference>
<organism evidence="8 9">
    <name type="scientific">Leucobacter edaphi</name>
    <dbReference type="NCBI Taxonomy" id="2796472"/>
    <lineage>
        <taxon>Bacteria</taxon>
        <taxon>Bacillati</taxon>
        <taxon>Actinomycetota</taxon>
        <taxon>Actinomycetes</taxon>
        <taxon>Micrococcales</taxon>
        <taxon>Microbacteriaceae</taxon>
        <taxon>Leucobacter</taxon>
    </lineage>
</organism>
<reference evidence="8" key="1">
    <citation type="submission" date="2020-12" db="EMBL/GenBank/DDBJ databases">
        <title>Leucobacter sp. CAS2, isolated from Chromium sludge.</title>
        <authorList>
            <person name="Xu Z."/>
        </authorList>
    </citation>
    <scope>NUCLEOTIDE SEQUENCE</scope>
    <source>
        <strain evidence="8">CSA2</strain>
    </source>
</reference>
<evidence type="ECO:0000313" key="8">
    <source>
        <dbReference type="EMBL" id="MBK0421329.1"/>
    </source>
</evidence>
<evidence type="ECO:0000256" key="1">
    <source>
        <dbReference type="ARBA" id="ARBA00022553"/>
    </source>
</evidence>
<dbReference type="Proteomes" id="UP000618733">
    <property type="component" value="Unassembled WGS sequence"/>
</dbReference>
<dbReference type="InterPro" id="IPR058245">
    <property type="entry name" value="NreC/VraR/RcsB-like_REC"/>
</dbReference>
<dbReference type="SMART" id="SM00448">
    <property type="entry name" value="REC"/>
    <property type="match status" value="1"/>
</dbReference>
<dbReference type="GO" id="GO:0000160">
    <property type="term" value="P:phosphorelay signal transduction system"/>
    <property type="evidence" value="ECO:0007669"/>
    <property type="project" value="InterPro"/>
</dbReference>
<dbReference type="PROSITE" id="PS50043">
    <property type="entry name" value="HTH_LUXR_2"/>
    <property type="match status" value="1"/>
</dbReference>
<evidence type="ECO:0000256" key="4">
    <source>
        <dbReference type="ARBA" id="ARBA00023163"/>
    </source>
</evidence>
<protein>
    <submittedName>
        <fullName evidence="8">Response regulator transcription factor</fullName>
    </submittedName>
</protein>
<dbReference type="InterPro" id="IPR001789">
    <property type="entry name" value="Sig_transdc_resp-reg_receiver"/>
</dbReference>
<dbReference type="CDD" id="cd06170">
    <property type="entry name" value="LuxR_C_like"/>
    <property type="match status" value="1"/>
</dbReference>
<evidence type="ECO:0000256" key="3">
    <source>
        <dbReference type="ARBA" id="ARBA00023125"/>
    </source>
</evidence>
<dbReference type="RefSeq" id="WP_200131491.1">
    <property type="nucleotide sequence ID" value="NZ_JAEHOI010000002.1"/>
</dbReference>
<gene>
    <name evidence="8" type="ORF">JD292_04485</name>
</gene>
<name>A0A934QDP6_9MICO</name>
<dbReference type="PANTHER" id="PTHR43214">
    <property type="entry name" value="TWO-COMPONENT RESPONSE REGULATOR"/>
    <property type="match status" value="1"/>
</dbReference>
<dbReference type="SUPFAM" id="SSF52172">
    <property type="entry name" value="CheY-like"/>
    <property type="match status" value="1"/>
</dbReference>